<evidence type="ECO:0000256" key="6">
    <source>
        <dbReference type="ARBA" id="ARBA00023002"/>
    </source>
</evidence>
<dbReference type="GO" id="GO:0035999">
    <property type="term" value="P:tetrahydrofolate interconversion"/>
    <property type="evidence" value="ECO:0007669"/>
    <property type="project" value="UniProtKB-UniPathway"/>
</dbReference>
<dbReference type="PANTHER" id="PTHR45754:SF3">
    <property type="entry name" value="METHYLENETETRAHYDROFOLATE REDUCTASE (NADPH)"/>
    <property type="match status" value="1"/>
</dbReference>
<dbReference type="Pfam" id="PF02219">
    <property type="entry name" value="MTHFR"/>
    <property type="match status" value="1"/>
</dbReference>
<comment type="pathway">
    <text evidence="2 9">One-carbon metabolism; tetrahydrofolate interconversion.</text>
</comment>
<evidence type="ECO:0000256" key="9">
    <source>
        <dbReference type="RuleBase" id="RU003862"/>
    </source>
</evidence>
<dbReference type="GO" id="GO:0005829">
    <property type="term" value="C:cytosol"/>
    <property type="evidence" value="ECO:0007669"/>
    <property type="project" value="TreeGrafter"/>
</dbReference>
<dbReference type="GO" id="GO:0106312">
    <property type="term" value="F:methylenetetrahydrofolate reductase (NADH) activity"/>
    <property type="evidence" value="ECO:0007669"/>
    <property type="project" value="UniProtKB-EC"/>
</dbReference>
<dbReference type="UniPathway" id="UPA00193"/>
<proteinExistence type="inferred from homology"/>
<evidence type="ECO:0000256" key="8">
    <source>
        <dbReference type="ARBA" id="ARBA00048628"/>
    </source>
</evidence>
<dbReference type="InterPro" id="IPR003171">
    <property type="entry name" value="Mehydrof_redctse-like"/>
</dbReference>
<dbReference type="EMBL" id="AP021874">
    <property type="protein sequence ID" value="BBO70824.1"/>
    <property type="molecule type" value="Genomic_DNA"/>
</dbReference>
<keyword evidence="11" id="KW-1185">Reference proteome</keyword>
<dbReference type="GO" id="GO:0009086">
    <property type="term" value="P:methionine biosynthetic process"/>
    <property type="evidence" value="ECO:0007669"/>
    <property type="project" value="TreeGrafter"/>
</dbReference>
<evidence type="ECO:0000256" key="1">
    <source>
        <dbReference type="ARBA" id="ARBA00001974"/>
    </source>
</evidence>
<dbReference type="Proteomes" id="UP000427906">
    <property type="component" value="Chromosome"/>
</dbReference>
<comment type="cofactor">
    <cofactor evidence="1 9">
        <name>FAD</name>
        <dbReference type="ChEBI" id="CHEBI:57692"/>
    </cofactor>
</comment>
<sequence length="267" mass="28906">MLNEPFTVTIEVVPPEGPDPAKVLAALESVARLPFFGFSVASNPVAKPRMSAMALCAMIQQRTMKPAILHLTTRDHNRLSLQGELWGARAMGIETVLVATGDFVALKDRGHTTTVRDADIYSLVGMAREAGLHTGVVFDSHPESDGLNRAADHLKRKVDAGAQFAVTQPLYDEAGADEIAGATRDIGIPVIMGILPLRTPRHAEFLHTRVAGIAVPELLRQRMHDAADPVAEGAANAREMLAAARHRFAGACIMPPFDHYEVMFHIL</sequence>
<evidence type="ECO:0000313" key="11">
    <source>
        <dbReference type="Proteomes" id="UP000427906"/>
    </source>
</evidence>
<keyword evidence="5 9" id="KW-0274">FAD</keyword>
<evidence type="ECO:0000256" key="4">
    <source>
        <dbReference type="ARBA" id="ARBA00022630"/>
    </source>
</evidence>
<evidence type="ECO:0000256" key="3">
    <source>
        <dbReference type="ARBA" id="ARBA00006743"/>
    </source>
</evidence>
<name>A0A5K7YX08_9BACT</name>
<organism evidence="10 11">
    <name type="scientific">Desulfosarcina alkanivorans</name>
    <dbReference type="NCBI Taxonomy" id="571177"/>
    <lineage>
        <taxon>Bacteria</taxon>
        <taxon>Pseudomonadati</taxon>
        <taxon>Thermodesulfobacteriota</taxon>
        <taxon>Desulfobacteria</taxon>
        <taxon>Desulfobacterales</taxon>
        <taxon>Desulfosarcinaceae</taxon>
        <taxon>Desulfosarcina</taxon>
    </lineage>
</organism>
<dbReference type="Gene3D" id="3.20.20.220">
    <property type="match status" value="1"/>
</dbReference>
<dbReference type="RefSeq" id="WP_231716260.1">
    <property type="nucleotide sequence ID" value="NZ_AP021874.1"/>
</dbReference>
<keyword evidence="6 9" id="KW-0560">Oxidoreductase</keyword>
<accession>A0A5K7YX08</accession>
<evidence type="ECO:0000256" key="2">
    <source>
        <dbReference type="ARBA" id="ARBA00004777"/>
    </source>
</evidence>
<dbReference type="InterPro" id="IPR029041">
    <property type="entry name" value="FAD-linked_oxidoreductase-like"/>
</dbReference>
<evidence type="ECO:0000256" key="5">
    <source>
        <dbReference type="ARBA" id="ARBA00022827"/>
    </source>
</evidence>
<protein>
    <recommendedName>
        <fullName evidence="9">Methylenetetrahydrofolate reductase</fullName>
    </recommendedName>
</protein>
<dbReference type="KEGG" id="dalk:DSCA_47540"/>
<comment type="catalytic activity">
    <reaction evidence="8">
        <text>(6S)-5-methyl-5,6,7,8-tetrahydrofolate + NAD(+) = (6R)-5,10-methylene-5,6,7,8-tetrahydrofolate + NADH + H(+)</text>
        <dbReference type="Rhea" id="RHEA:19821"/>
        <dbReference type="ChEBI" id="CHEBI:15378"/>
        <dbReference type="ChEBI" id="CHEBI:15636"/>
        <dbReference type="ChEBI" id="CHEBI:18608"/>
        <dbReference type="ChEBI" id="CHEBI:57540"/>
        <dbReference type="ChEBI" id="CHEBI:57945"/>
        <dbReference type="EC" id="1.5.1.54"/>
    </reaction>
    <physiologicalReaction direction="right-to-left" evidence="8">
        <dbReference type="Rhea" id="RHEA:19823"/>
    </physiologicalReaction>
</comment>
<reference evidence="10 11" key="1">
    <citation type="submission" date="2019-11" db="EMBL/GenBank/DDBJ databases">
        <title>Comparative genomics of hydrocarbon-degrading Desulfosarcina strains.</title>
        <authorList>
            <person name="Watanabe M."/>
            <person name="Kojima H."/>
            <person name="Fukui M."/>
        </authorList>
    </citation>
    <scope>NUCLEOTIDE SEQUENCE [LARGE SCALE GENOMIC DNA]</scope>
    <source>
        <strain evidence="10 11">PL12</strain>
    </source>
</reference>
<dbReference type="AlphaFoldDB" id="A0A5K7YX08"/>
<dbReference type="SUPFAM" id="SSF51730">
    <property type="entry name" value="FAD-linked oxidoreductase"/>
    <property type="match status" value="1"/>
</dbReference>
<evidence type="ECO:0000313" key="10">
    <source>
        <dbReference type="EMBL" id="BBO70824.1"/>
    </source>
</evidence>
<comment type="similarity">
    <text evidence="3 9">Belongs to the methylenetetrahydrofolate reductase family.</text>
</comment>
<gene>
    <name evidence="10" type="ORF">DSCA_47540</name>
</gene>
<comment type="pathway">
    <text evidence="7">Amino-acid biosynthesis; L-methionine biosynthesis via de novo pathway.</text>
</comment>
<evidence type="ECO:0000256" key="7">
    <source>
        <dbReference type="ARBA" id="ARBA00034478"/>
    </source>
</evidence>
<keyword evidence="4 9" id="KW-0285">Flavoprotein</keyword>
<dbReference type="GO" id="GO:0071949">
    <property type="term" value="F:FAD binding"/>
    <property type="evidence" value="ECO:0007669"/>
    <property type="project" value="TreeGrafter"/>
</dbReference>
<dbReference type="PANTHER" id="PTHR45754">
    <property type="entry name" value="METHYLENETETRAHYDROFOLATE REDUCTASE"/>
    <property type="match status" value="1"/>
</dbReference>